<evidence type="ECO:0000256" key="1">
    <source>
        <dbReference type="SAM" id="Phobius"/>
    </source>
</evidence>
<proteinExistence type="predicted"/>
<organism evidence="2 3">
    <name type="scientific">Mesorhizobium salmacidum</name>
    <dbReference type="NCBI Taxonomy" id="3015171"/>
    <lineage>
        <taxon>Bacteria</taxon>
        <taxon>Pseudomonadati</taxon>
        <taxon>Pseudomonadota</taxon>
        <taxon>Alphaproteobacteria</taxon>
        <taxon>Hyphomicrobiales</taxon>
        <taxon>Phyllobacteriaceae</taxon>
        <taxon>Mesorhizobium</taxon>
    </lineage>
</organism>
<sequence>MSNDRSDRNGDEGPVFSAEQAMQGEIILRTRTRRIIFIAGLVGIVILIAVIRFAVR</sequence>
<feature type="transmembrane region" description="Helical" evidence="1">
    <location>
        <begin position="35"/>
        <end position="55"/>
    </location>
</feature>
<evidence type="ECO:0008006" key="4">
    <source>
        <dbReference type="Google" id="ProtNLM"/>
    </source>
</evidence>
<protein>
    <recommendedName>
        <fullName evidence="4">Peptide ABC transporter permease</fullName>
    </recommendedName>
</protein>
<evidence type="ECO:0000313" key="2">
    <source>
        <dbReference type="EMBL" id="MEI9410382.1"/>
    </source>
</evidence>
<dbReference type="EMBL" id="JAPYKS010000011">
    <property type="protein sequence ID" value="MEI9410382.1"/>
    <property type="molecule type" value="Genomic_DNA"/>
</dbReference>
<dbReference type="RefSeq" id="WP_337107173.1">
    <property type="nucleotide sequence ID" value="NZ_JAPYKS010000011.1"/>
</dbReference>
<gene>
    <name evidence="2" type="ORF">O7A60_16580</name>
</gene>
<dbReference type="Proteomes" id="UP001387293">
    <property type="component" value="Unassembled WGS sequence"/>
</dbReference>
<comment type="caution">
    <text evidence="2">The sequence shown here is derived from an EMBL/GenBank/DDBJ whole genome shotgun (WGS) entry which is preliminary data.</text>
</comment>
<keyword evidence="1" id="KW-1133">Transmembrane helix</keyword>
<evidence type="ECO:0000313" key="3">
    <source>
        <dbReference type="Proteomes" id="UP001387293"/>
    </source>
</evidence>
<accession>A0ABU8KXE1</accession>
<keyword evidence="3" id="KW-1185">Reference proteome</keyword>
<reference evidence="2 3" key="1">
    <citation type="submission" date="2022-12" db="EMBL/GenBank/DDBJ databases">
        <authorList>
            <person name="Muema E."/>
        </authorList>
    </citation>
    <scope>NUCLEOTIDE SEQUENCE [LARGE SCALE GENOMIC DNA]</scope>
    <source>
        <strain evidence="3">1326</strain>
    </source>
</reference>
<name>A0ABU8KXE1_9HYPH</name>
<keyword evidence="1" id="KW-0812">Transmembrane</keyword>
<keyword evidence="1" id="KW-0472">Membrane</keyword>